<dbReference type="AlphaFoldDB" id="R7WSC7"/>
<organism evidence="1 2">
    <name type="scientific">Rhodococcus rhodnii LMG 5362</name>
    <dbReference type="NCBI Taxonomy" id="1273125"/>
    <lineage>
        <taxon>Bacteria</taxon>
        <taxon>Bacillati</taxon>
        <taxon>Actinomycetota</taxon>
        <taxon>Actinomycetes</taxon>
        <taxon>Mycobacteriales</taxon>
        <taxon>Nocardiaceae</taxon>
        <taxon>Rhodococcus</taxon>
    </lineage>
</organism>
<reference evidence="1 2" key="1">
    <citation type="journal article" date="2013" name="Genome Announc.">
        <title>Draft Genome Sequence of Rhodococcus rhodnii Strain LMG5362, a Symbiont of Rhodnius prolixus (Hemiptera, Reduviidae, Triatominae), the Principle Vector of Trypanosoma cruzi.</title>
        <authorList>
            <person name="Pachebat J.A."/>
            <person name="van Keulen G."/>
            <person name="Whitten M.M."/>
            <person name="Girdwood S."/>
            <person name="Del Sol R."/>
            <person name="Dyson P.J."/>
            <person name="Facey P.D."/>
        </authorList>
    </citation>
    <scope>NUCLEOTIDE SEQUENCE [LARGE SCALE GENOMIC DNA]</scope>
    <source>
        <strain evidence="1 2">LMG 5362</strain>
    </source>
</reference>
<keyword evidence="2" id="KW-1185">Reference proteome</keyword>
<comment type="caution">
    <text evidence="1">The sequence shown here is derived from an EMBL/GenBank/DDBJ whole genome shotgun (WGS) entry which is preliminary data.</text>
</comment>
<gene>
    <name evidence="1" type="ORF">Rrhod_0386</name>
</gene>
<proteinExistence type="predicted"/>
<protein>
    <submittedName>
        <fullName evidence="1">Uncharacterized protein</fullName>
    </submittedName>
</protein>
<sequence>MPGASRPVLRSPTTLLSTTRRTAVIMAEGYLVRGDSAFTDTQR</sequence>
<evidence type="ECO:0000313" key="2">
    <source>
        <dbReference type="Proteomes" id="UP000013525"/>
    </source>
</evidence>
<dbReference type="Proteomes" id="UP000013525">
    <property type="component" value="Unassembled WGS sequence"/>
</dbReference>
<dbReference type="EMBL" id="APMY01000010">
    <property type="protein sequence ID" value="EOM78195.1"/>
    <property type="molecule type" value="Genomic_DNA"/>
</dbReference>
<dbReference type="PATRIC" id="fig|1273125.3.peg.378"/>
<name>R7WSC7_9NOCA</name>
<evidence type="ECO:0000313" key="1">
    <source>
        <dbReference type="EMBL" id="EOM78195.1"/>
    </source>
</evidence>
<accession>R7WSC7</accession>